<protein>
    <submittedName>
        <fullName evidence="2">tRNA (5-methylaminomethyl-2-thiouridine)(34)-methyltransferase MnmD</fullName>
    </submittedName>
</protein>
<dbReference type="Proteomes" id="UP000662373">
    <property type="component" value="Unassembled WGS sequence"/>
</dbReference>
<dbReference type="InterPro" id="IPR008471">
    <property type="entry name" value="MnmC-like_methylTransf"/>
</dbReference>
<dbReference type="GO" id="GO:0004808">
    <property type="term" value="F:tRNA (5-methylaminomethyl-2-thiouridylate)(34)-methyltransferase activity"/>
    <property type="evidence" value="ECO:0007669"/>
    <property type="project" value="InterPro"/>
</dbReference>
<name>A0A934KLF5_9FLAO</name>
<dbReference type="Pfam" id="PF05430">
    <property type="entry name" value="Methyltransf_30"/>
    <property type="match status" value="1"/>
</dbReference>
<dbReference type="SUPFAM" id="SSF53335">
    <property type="entry name" value="S-adenosyl-L-methionine-dependent methyltransferases"/>
    <property type="match status" value="1"/>
</dbReference>
<evidence type="ECO:0000313" key="2">
    <source>
        <dbReference type="EMBL" id="MBJ7879384.1"/>
    </source>
</evidence>
<dbReference type="GO" id="GO:0016645">
    <property type="term" value="F:oxidoreductase activity, acting on the CH-NH group of donors"/>
    <property type="evidence" value="ECO:0007669"/>
    <property type="project" value="InterPro"/>
</dbReference>
<dbReference type="EMBL" id="JAEHJZ010000003">
    <property type="protein sequence ID" value="MBJ7879384.1"/>
    <property type="molecule type" value="Genomic_DNA"/>
</dbReference>
<dbReference type="RefSeq" id="WP_199596827.1">
    <property type="nucleotide sequence ID" value="NZ_JAEHJZ010000003.1"/>
</dbReference>
<dbReference type="AlphaFoldDB" id="A0A934KLF5"/>
<organism evidence="2 3">
    <name type="scientific">Gelidibacter salicanalis</name>
    <dbReference type="NCBI Taxonomy" id="291193"/>
    <lineage>
        <taxon>Bacteria</taxon>
        <taxon>Pseudomonadati</taxon>
        <taxon>Bacteroidota</taxon>
        <taxon>Flavobacteriia</taxon>
        <taxon>Flavobacteriales</taxon>
        <taxon>Flavobacteriaceae</taxon>
        <taxon>Gelidibacter</taxon>
    </lineage>
</organism>
<evidence type="ECO:0000259" key="1">
    <source>
        <dbReference type="Pfam" id="PF05430"/>
    </source>
</evidence>
<dbReference type="InterPro" id="IPR029063">
    <property type="entry name" value="SAM-dependent_MTases_sf"/>
</dbReference>
<dbReference type="PANTHER" id="PTHR39963">
    <property type="entry name" value="SLL0983 PROTEIN"/>
    <property type="match status" value="1"/>
</dbReference>
<reference evidence="2 3" key="1">
    <citation type="submission" date="2020-09" db="EMBL/GenBank/DDBJ databases">
        <title>Draft genome of Gelidibacter salicanalis PAMC21136.</title>
        <authorList>
            <person name="Park H."/>
        </authorList>
    </citation>
    <scope>NUCLEOTIDE SEQUENCE [LARGE SCALE GENOMIC DNA]</scope>
    <source>
        <strain evidence="2 3">PAMC21136</strain>
    </source>
</reference>
<comment type="caution">
    <text evidence="2">The sequence shown here is derived from an EMBL/GenBank/DDBJ whole genome shotgun (WGS) entry which is preliminary data.</text>
</comment>
<keyword evidence="3" id="KW-1185">Reference proteome</keyword>
<dbReference type="InterPro" id="IPR047785">
    <property type="entry name" value="tRNA_MNMC2"/>
</dbReference>
<dbReference type="NCBIfam" id="NF033855">
    <property type="entry name" value="tRNA_MNMC2"/>
    <property type="match status" value="1"/>
</dbReference>
<accession>A0A934KLF5</accession>
<gene>
    <name evidence="2" type="primary">mnmD</name>
    <name evidence="2" type="ORF">JEM65_01765</name>
</gene>
<proteinExistence type="predicted"/>
<sequence>MQRKIITTADGSKTIQIEEWNEQYHSIHGAIQEANHVYIKHGLLFCFDILAGLRPVLKSEDSLNENSRNLSVLEIGFGTGLNCFLTLLEAEKHTVDIQYCGVEAFPISAEEMEALNYVEELQVNERKHVFDQLHLSAWEHDVPLTPHFKLQKQQKLFKDITAKNQFDLIYFDAFGARVQPELWTESIFRIMFDALKTKGVLVTYAAKGSVRRAMQDVGFSVEKLPGPPGKREMLRATKGDDLPF</sequence>
<dbReference type="PANTHER" id="PTHR39963:SF1">
    <property type="entry name" value="MNMC-LIKE METHYLTRANSFERASE DOMAIN-CONTAINING PROTEIN"/>
    <property type="match status" value="1"/>
</dbReference>
<feature type="domain" description="MnmC-like methyltransferase" evidence="1">
    <location>
        <begin position="163"/>
        <end position="238"/>
    </location>
</feature>
<dbReference type="Gene3D" id="3.40.50.150">
    <property type="entry name" value="Vaccinia Virus protein VP39"/>
    <property type="match status" value="1"/>
</dbReference>
<evidence type="ECO:0000313" key="3">
    <source>
        <dbReference type="Proteomes" id="UP000662373"/>
    </source>
</evidence>